<evidence type="ECO:0000313" key="6">
    <source>
        <dbReference type="Proteomes" id="UP000494165"/>
    </source>
</evidence>
<evidence type="ECO:0000256" key="2">
    <source>
        <dbReference type="ARBA" id="ARBA00023242"/>
    </source>
</evidence>
<dbReference type="FunFam" id="3.30.420.40:FF:000058">
    <property type="entry name" value="Putative actin-related protein 5"/>
    <property type="match status" value="1"/>
</dbReference>
<organism evidence="5 6">
    <name type="scientific">Cloeon dipterum</name>
    <dbReference type="NCBI Taxonomy" id="197152"/>
    <lineage>
        <taxon>Eukaryota</taxon>
        <taxon>Metazoa</taxon>
        <taxon>Ecdysozoa</taxon>
        <taxon>Arthropoda</taxon>
        <taxon>Hexapoda</taxon>
        <taxon>Insecta</taxon>
        <taxon>Pterygota</taxon>
        <taxon>Palaeoptera</taxon>
        <taxon>Ephemeroptera</taxon>
        <taxon>Pisciforma</taxon>
        <taxon>Baetidae</taxon>
        <taxon>Cloeon</taxon>
    </lineage>
</organism>
<dbReference type="PANTHER" id="PTHR11937">
    <property type="entry name" value="ACTIN"/>
    <property type="match status" value="1"/>
</dbReference>
<dbReference type="OrthoDB" id="7340501at2759"/>
<dbReference type="EMBL" id="CADEPI010000014">
    <property type="protein sequence ID" value="CAB3364070.1"/>
    <property type="molecule type" value="Genomic_DNA"/>
</dbReference>
<dbReference type="InterPro" id="IPR004000">
    <property type="entry name" value="Actin"/>
</dbReference>
<keyword evidence="2" id="KW-0539">Nucleus</keyword>
<dbReference type="FunFam" id="3.30.420.40:FF:000048">
    <property type="entry name" value="ARP5 actin-related protein 5 homolog"/>
    <property type="match status" value="1"/>
</dbReference>
<dbReference type="Gene3D" id="3.90.640.10">
    <property type="entry name" value="Actin, Chain A, domain 4"/>
    <property type="match status" value="2"/>
</dbReference>
<evidence type="ECO:0000256" key="3">
    <source>
        <dbReference type="RuleBase" id="RU000487"/>
    </source>
</evidence>
<dbReference type="CDD" id="cd10211">
    <property type="entry name" value="ASKHA_NBD_Arp5"/>
    <property type="match status" value="1"/>
</dbReference>
<dbReference type="FunFam" id="3.30.420.40:FF:000237">
    <property type="entry name" value="Actin-related protein 5"/>
    <property type="match status" value="1"/>
</dbReference>
<name>A0A8S1C5M6_9INSE</name>
<dbReference type="SUPFAM" id="SSF53067">
    <property type="entry name" value="Actin-like ATPase domain"/>
    <property type="match status" value="2"/>
</dbReference>
<feature type="coiled-coil region" evidence="4">
    <location>
        <begin position="296"/>
        <end position="323"/>
    </location>
</feature>
<comment type="caution">
    <text evidence="5">The sequence shown here is derived from an EMBL/GenBank/DDBJ whole genome shotgun (WGS) entry which is preliminary data.</text>
</comment>
<comment type="subcellular location">
    <subcellularLocation>
        <location evidence="1">Nucleus</location>
    </subcellularLocation>
</comment>
<keyword evidence="4" id="KW-0175">Coiled coil</keyword>
<dbReference type="InterPro" id="IPR043129">
    <property type="entry name" value="ATPase_NBD"/>
</dbReference>
<dbReference type="SMART" id="SM00268">
    <property type="entry name" value="ACTIN"/>
    <property type="match status" value="1"/>
</dbReference>
<comment type="similarity">
    <text evidence="3">Belongs to the actin family.</text>
</comment>
<evidence type="ECO:0000256" key="4">
    <source>
        <dbReference type="SAM" id="Coils"/>
    </source>
</evidence>
<evidence type="ECO:0000313" key="5">
    <source>
        <dbReference type="EMBL" id="CAB3364070.1"/>
    </source>
</evidence>
<reference evidence="5 6" key="1">
    <citation type="submission" date="2020-04" db="EMBL/GenBank/DDBJ databases">
        <authorList>
            <person name="Alioto T."/>
            <person name="Alioto T."/>
            <person name="Gomez Garrido J."/>
        </authorList>
    </citation>
    <scope>NUCLEOTIDE SEQUENCE [LARGE SCALE GENOMIC DNA]</scope>
</reference>
<proteinExistence type="inferred from homology"/>
<protein>
    <recommendedName>
        <fullName evidence="7">Actin-related protein 5</fullName>
    </recommendedName>
</protein>
<sequence>MDEQEIEGRLYNLQDPKILPDSIFDNYAAVGKNNIPIVIDNGSYQCRVGWASENHPEPTMVFKNLIAKPRKERGKKEGDIQIGNSITNIEAVRLQLRSQFDRDVVVHFEAQEQVLDHIFSHLGIESEGKINHPIVLTESFLNPNHSRNLMSELLFECYGIPSVSYGVDALFSWCRESPGYISRDSLVLRLGQHCTHVLPVLNGSVVAEHSRRINLGGIHITSFFHRLMQLKNPLLAPAISLSRAEEILFNHCRISDTFYDDLARWEAVDYQKKNVLIIQLPFTAAPVPTTASLLSLEQQQQRRRELAKRLADMNARKREERLAEDEETLSRMLSIQEMWDDGDNNDLQQALEEFDLSNRQELNKAISNLKARIKKTKSKILAVMNSTMEDTQETPSAKNEVKTSKLLQELSMPNDANDMGNWIAELKQKRQSLLEKRVARRQKKQDMARRRTAAAQERMRLISQLAKKDKREDTFGMKDEDWDVYKAIQKDGGDSDSEEESERLAELEEILGRYAPELNMAQEQQLMPLFTCIPEKYQFALGTELIRVPELLFQPSMLGHEQGGIAETIEYVLKKFSQDEQHRLVNDIYITGGSSKFPGLLPRLHKEVMEMRPFHSKFNIRRSSCPSLSAWYGARELALNPEWLRASSITKSMYDEFGGEYLATHSASNPYWQNFTLPMDCSQQEVVEEMY</sequence>
<evidence type="ECO:0000256" key="1">
    <source>
        <dbReference type="ARBA" id="ARBA00004123"/>
    </source>
</evidence>
<keyword evidence="6" id="KW-1185">Reference proteome</keyword>
<dbReference type="AlphaFoldDB" id="A0A8S1C5M6"/>
<dbReference type="GO" id="GO:0005634">
    <property type="term" value="C:nucleus"/>
    <property type="evidence" value="ECO:0007669"/>
    <property type="project" value="UniProtKB-SubCell"/>
</dbReference>
<dbReference type="Pfam" id="PF00022">
    <property type="entry name" value="Actin"/>
    <property type="match status" value="2"/>
</dbReference>
<accession>A0A8S1C5M6</accession>
<dbReference type="Proteomes" id="UP000494165">
    <property type="component" value="Unassembled WGS sequence"/>
</dbReference>
<gene>
    <name evidence="5" type="ORF">CLODIP_2_CD06879</name>
</gene>
<dbReference type="Gene3D" id="3.30.420.40">
    <property type="match status" value="4"/>
</dbReference>
<evidence type="ECO:0008006" key="7">
    <source>
        <dbReference type="Google" id="ProtNLM"/>
    </source>
</evidence>